<dbReference type="Proteomes" id="UP001596500">
    <property type="component" value="Unassembled WGS sequence"/>
</dbReference>
<comment type="caution">
    <text evidence="2">The sequence shown here is derived from an EMBL/GenBank/DDBJ whole genome shotgun (WGS) entry which is preliminary data.</text>
</comment>
<dbReference type="GO" id="GO:0016757">
    <property type="term" value="F:glycosyltransferase activity"/>
    <property type="evidence" value="ECO:0007669"/>
    <property type="project" value="UniProtKB-KW"/>
</dbReference>
<protein>
    <submittedName>
        <fullName evidence="2">Glycosyltransferase family 2 protein</fullName>
        <ecNumber evidence="2">2.4.-.-</ecNumber>
    </submittedName>
</protein>
<keyword evidence="3" id="KW-1185">Reference proteome</keyword>
<name>A0ABW2RNA2_9BACL</name>
<dbReference type="InterPro" id="IPR029044">
    <property type="entry name" value="Nucleotide-diphossugar_trans"/>
</dbReference>
<dbReference type="Pfam" id="PF00535">
    <property type="entry name" value="Glycos_transf_2"/>
    <property type="match status" value="1"/>
</dbReference>
<reference evidence="3" key="1">
    <citation type="journal article" date="2019" name="Int. J. Syst. Evol. Microbiol.">
        <title>The Global Catalogue of Microorganisms (GCM) 10K type strain sequencing project: providing services to taxonomists for standard genome sequencing and annotation.</title>
        <authorList>
            <consortium name="The Broad Institute Genomics Platform"/>
            <consortium name="The Broad Institute Genome Sequencing Center for Infectious Disease"/>
            <person name="Wu L."/>
            <person name="Ma J."/>
        </authorList>
    </citation>
    <scope>NUCLEOTIDE SEQUENCE [LARGE SCALE GENOMIC DNA]</scope>
    <source>
        <strain evidence="3">CGMCC 1.12942</strain>
    </source>
</reference>
<keyword evidence="2" id="KW-0808">Transferase</keyword>
<evidence type="ECO:0000313" key="3">
    <source>
        <dbReference type="Proteomes" id="UP001596500"/>
    </source>
</evidence>
<accession>A0ABW2RNA2</accession>
<evidence type="ECO:0000259" key="1">
    <source>
        <dbReference type="Pfam" id="PF00535"/>
    </source>
</evidence>
<evidence type="ECO:0000313" key="2">
    <source>
        <dbReference type="EMBL" id="MFC7442217.1"/>
    </source>
</evidence>
<sequence length="249" mass="29502">MSEPLTSSIIVPTKNQWASVWRCIFNLRQYTDEPYEIILVDNASDYIPDFILNQEDIYFIRNGWDRGDVAAVNQGMRKASGSYIVWLKQDTLPSYRWLTQLIKVLKEEPSVGMVGPMSNWGINEQRIPVPFQTPSKIHRFSNQYNHSDPRHWKEVERLQSFCCVLPREAVEKVGELDEWYGMGSHEMDDYALRLKQAGYRLLVAGDTYLHRFYEKEVDKDSIRERKKREWQNQRYFIHKWGTQVGPFMP</sequence>
<dbReference type="EMBL" id="JBHTBW010000046">
    <property type="protein sequence ID" value="MFC7442217.1"/>
    <property type="molecule type" value="Genomic_DNA"/>
</dbReference>
<proteinExistence type="predicted"/>
<dbReference type="PANTHER" id="PTHR43179:SF7">
    <property type="entry name" value="RHAMNOSYLTRANSFERASE WBBL"/>
    <property type="match status" value="1"/>
</dbReference>
<dbReference type="Gene3D" id="3.90.550.10">
    <property type="entry name" value="Spore Coat Polysaccharide Biosynthesis Protein SpsA, Chain A"/>
    <property type="match status" value="1"/>
</dbReference>
<dbReference type="RefSeq" id="WP_379865951.1">
    <property type="nucleotide sequence ID" value="NZ_JBHTBW010000046.1"/>
</dbReference>
<dbReference type="EC" id="2.4.-.-" evidence="2"/>
<keyword evidence="2" id="KW-0328">Glycosyltransferase</keyword>
<dbReference type="PANTHER" id="PTHR43179">
    <property type="entry name" value="RHAMNOSYLTRANSFERASE WBBL"/>
    <property type="match status" value="1"/>
</dbReference>
<dbReference type="SUPFAM" id="SSF53448">
    <property type="entry name" value="Nucleotide-diphospho-sugar transferases"/>
    <property type="match status" value="1"/>
</dbReference>
<feature type="domain" description="Glycosyltransferase 2-like" evidence="1">
    <location>
        <begin position="8"/>
        <end position="172"/>
    </location>
</feature>
<gene>
    <name evidence="2" type="ORF">ACFQNG_14075</name>
</gene>
<organism evidence="2 3">
    <name type="scientific">Laceyella putida</name>
    <dbReference type="NCBI Taxonomy" id="110101"/>
    <lineage>
        <taxon>Bacteria</taxon>
        <taxon>Bacillati</taxon>
        <taxon>Bacillota</taxon>
        <taxon>Bacilli</taxon>
        <taxon>Bacillales</taxon>
        <taxon>Thermoactinomycetaceae</taxon>
        <taxon>Laceyella</taxon>
    </lineage>
</organism>
<dbReference type="InterPro" id="IPR001173">
    <property type="entry name" value="Glyco_trans_2-like"/>
</dbReference>